<evidence type="ECO:0000256" key="11">
    <source>
        <dbReference type="HAMAP-Rule" id="MF_03055"/>
    </source>
</evidence>
<dbReference type="GO" id="GO:0008176">
    <property type="term" value="F:tRNA (guanine(46)-N7)-methyltransferase activity"/>
    <property type="evidence" value="ECO:0007669"/>
    <property type="project" value="UniProtKB-UniRule"/>
</dbReference>
<evidence type="ECO:0000256" key="4">
    <source>
        <dbReference type="ARBA" id="ARBA00022603"/>
    </source>
</evidence>
<comment type="subcellular location">
    <subcellularLocation>
        <location evidence="2 11">Nucleus</location>
    </subcellularLocation>
</comment>
<evidence type="ECO:0000256" key="9">
    <source>
        <dbReference type="ARBA" id="ARBA00023242"/>
    </source>
</evidence>
<protein>
    <recommendedName>
        <fullName evidence="11">tRNA (guanine-N(7)-)-methyltransferase</fullName>
        <ecNumber evidence="11">2.1.1.33</ecNumber>
    </recommendedName>
    <alternativeName>
        <fullName evidence="11">Transfer RNA methyltransferase 8</fullName>
    </alternativeName>
    <alternativeName>
        <fullName evidence="11">tRNA (guanine(46)-N(7))-methyltransferase</fullName>
    </alternativeName>
    <alternativeName>
        <fullName evidence="11">tRNA(m7G46)-methyltransferase</fullName>
    </alternativeName>
</protein>
<comment type="catalytic activity">
    <reaction evidence="1 11">
        <text>guanosine(46) in tRNA + S-adenosyl-L-methionine = N(7)-methylguanosine(46) in tRNA + S-adenosyl-L-homocysteine</text>
        <dbReference type="Rhea" id="RHEA:42708"/>
        <dbReference type="Rhea" id="RHEA-COMP:10188"/>
        <dbReference type="Rhea" id="RHEA-COMP:10189"/>
        <dbReference type="ChEBI" id="CHEBI:57856"/>
        <dbReference type="ChEBI" id="CHEBI:59789"/>
        <dbReference type="ChEBI" id="CHEBI:74269"/>
        <dbReference type="ChEBI" id="CHEBI:74480"/>
        <dbReference type="EC" id="2.1.1.33"/>
    </reaction>
</comment>
<dbReference type="EC" id="2.1.1.33" evidence="11"/>
<proteinExistence type="inferred from homology"/>
<dbReference type="GO" id="GO:0106143">
    <property type="term" value="C:tRNA (m7G46) methyltransferase complex"/>
    <property type="evidence" value="ECO:0007669"/>
    <property type="project" value="UniProtKB-ARBA"/>
</dbReference>
<keyword evidence="14" id="KW-1185">Reference proteome</keyword>
<dbReference type="PANTHER" id="PTHR23417">
    <property type="entry name" value="3-DEOXY-D-MANNO-OCTULOSONIC-ACID TRANSFERASE/TRNA GUANINE-N 7 - -METHYLTRANSFERASE"/>
    <property type="match status" value="1"/>
</dbReference>
<dbReference type="Pfam" id="PF02390">
    <property type="entry name" value="Methyltransf_4"/>
    <property type="match status" value="1"/>
</dbReference>
<comment type="subunit">
    <text evidence="11">Forms a complex with TRM82.</text>
</comment>
<comment type="similarity">
    <text evidence="11">Belongs to the class I-like SAM-binding methyltransferase superfamily. TrmB family.</text>
</comment>
<dbReference type="HAMAP" id="MF_03055">
    <property type="entry name" value="tRNA_methyltr_TrmB_euk"/>
    <property type="match status" value="1"/>
</dbReference>
<feature type="active site" evidence="11">
    <location>
        <position position="172"/>
    </location>
</feature>
<keyword evidence="6 11" id="KW-0949">S-adenosyl-L-methionine</keyword>
<keyword evidence="3 11" id="KW-0820">tRNA-binding</keyword>
<evidence type="ECO:0000256" key="1">
    <source>
        <dbReference type="ARBA" id="ARBA00000142"/>
    </source>
</evidence>
<evidence type="ECO:0000256" key="8">
    <source>
        <dbReference type="ARBA" id="ARBA00022884"/>
    </source>
</evidence>
<evidence type="ECO:0000256" key="3">
    <source>
        <dbReference type="ARBA" id="ARBA00022555"/>
    </source>
</evidence>
<dbReference type="GO" id="GO:0000049">
    <property type="term" value="F:tRNA binding"/>
    <property type="evidence" value="ECO:0007669"/>
    <property type="project" value="UniProtKB-UniRule"/>
</dbReference>
<dbReference type="CDD" id="cd02440">
    <property type="entry name" value="AdoMet_MTases"/>
    <property type="match status" value="1"/>
</dbReference>
<evidence type="ECO:0000313" key="14">
    <source>
        <dbReference type="Proteomes" id="UP000738359"/>
    </source>
</evidence>
<feature type="binding site" evidence="11">
    <location>
        <begin position="149"/>
        <end position="150"/>
    </location>
    <ligand>
        <name>S-adenosyl-L-methionine</name>
        <dbReference type="ChEBI" id="CHEBI:59789"/>
    </ligand>
</feature>
<keyword evidence="7 11" id="KW-0819">tRNA processing</keyword>
<dbReference type="GO" id="GO:0005634">
    <property type="term" value="C:nucleus"/>
    <property type="evidence" value="ECO:0007669"/>
    <property type="project" value="UniProtKB-SubCell"/>
</dbReference>
<dbReference type="PANTHER" id="PTHR23417:SF16">
    <property type="entry name" value="TRNA (GUANINE-N(7)-)-METHYLTRANSFERASE"/>
    <property type="match status" value="1"/>
</dbReference>
<keyword evidence="9 11" id="KW-0539">Nucleus</keyword>
<organism evidence="13 14">
    <name type="scientific">Mortierella alpina</name>
    <name type="common">Oleaginous fungus</name>
    <name type="synonym">Mortierella renispora</name>
    <dbReference type="NCBI Taxonomy" id="64518"/>
    <lineage>
        <taxon>Eukaryota</taxon>
        <taxon>Fungi</taxon>
        <taxon>Fungi incertae sedis</taxon>
        <taxon>Mucoromycota</taxon>
        <taxon>Mortierellomycotina</taxon>
        <taxon>Mortierellomycetes</taxon>
        <taxon>Mortierellales</taxon>
        <taxon>Mortierellaceae</taxon>
        <taxon>Mortierella</taxon>
    </lineage>
</organism>
<feature type="binding site" evidence="11">
    <location>
        <begin position="247"/>
        <end position="249"/>
    </location>
    <ligand>
        <name>S-adenosyl-L-methionine</name>
        <dbReference type="ChEBI" id="CHEBI:59789"/>
    </ligand>
</feature>
<dbReference type="InterPro" id="IPR003358">
    <property type="entry name" value="tRNA_(Gua-N-7)_MeTrfase_Trmb"/>
</dbReference>
<feature type="binding site" evidence="11">
    <location>
        <begin position="116"/>
        <end position="117"/>
    </location>
    <ligand>
        <name>S-adenosyl-L-methionine</name>
        <dbReference type="ChEBI" id="CHEBI:59789"/>
    </ligand>
</feature>
<evidence type="ECO:0000256" key="7">
    <source>
        <dbReference type="ARBA" id="ARBA00022694"/>
    </source>
</evidence>
<dbReference type="PROSITE" id="PS51625">
    <property type="entry name" value="SAM_MT_TRMB"/>
    <property type="match status" value="1"/>
</dbReference>
<name>A0A9P6JCR8_MORAP</name>
<comment type="caution">
    <text evidence="13">The sequence shown here is derived from an EMBL/GenBank/DDBJ whole genome shotgun (WGS) entry which is preliminary data.</text>
</comment>
<dbReference type="Gene3D" id="3.40.50.150">
    <property type="entry name" value="Vaccinia Virus protein VP39"/>
    <property type="match status" value="1"/>
</dbReference>
<dbReference type="FunFam" id="3.40.50.150:FF:000060">
    <property type="entry name" value="tRNA (guanine-N(7)-)-methyltransferase"/>
    <property type="match status" value="1"/>
</dbReference>
<accession>A0A9P6JCR8</accession>
<dbReference type="Proteomes" id="UP000738359">
    <property type="component" value="Unassembled WGS sequence"/>
</dbReference>
<feature type="binding site" evidence="11">
    <location>
        <position position="93"/>
    </location>
    <ligand>
        <name>S-adenosyl-L-methionine</name>
        <dbReference type="ChEBI" id="CHEBI:59789"/>
    </ligand>
</feature>
<evidence type="ECO:0000313" key="13">
    <source>
        <dbReference type="EMBL" id="KAF9965364.1"/>
    </source>
</evidence>
<keyword evidence="4 11" id="KW-0489">Methyltransferase</keyword>
<keyword evidence="8 11" id="KW-0694">RNA-binding</keyword>
<reference evidence="13" key="1">
    <citation type="journal article" date="2020" name="Fungal Divers.">
        <title>Resolving the Mortierellaceae phylogeny through synthesis of multi-gene phylogenetics and phylogenomics.</title>
        <authorList>
            <person name="Vandepol N."/>
            <person name="Liber J."/>
            <person name="Desiro A."/>
            <person name="Na H."/>
            <person name="Kennedy M."/>
            <person name="Barry K."/>
            <person name="Grigoriev I.V."/>
            <person name="Miller A.N."/>
            <person name="O'Donnell K."/>
            <person name="Stajich J.E."/>
            <person name="Bonito G."/>
        </authorList>
    </citation>
    <scope>NUCLEOTIDE SEQUENCE</scope>
    <source>
        <strain evidence="13">CK1249</strain>
    </source>
</reference>
<comment type="function">
    <text evidence="11">Catalyzes the formation of N(7)-methylguanine at position 46 (m7G46) in tRNA.</text>
</comment>
<keyword evidence="5 11" id="KW-0808">Transferase</keyword>
<gene>
    <name evidence="11 13" type="primary">TRM8</name>
    <name evidence="13" type="ORF">BGZ70_004982</name>
</gene>
<dbReference type="AlphaFoldDB" id="A0A9P6JCR8"/>
<dbReference type="InterPro" id="IPR025763">
    <property type="entry name" value="Trm8_euk"/>
</dbReference>
<evidence type="ECO:0000256" key="2">
    <source>
        <dbReference type="ARBA" id="ARBA00004123"/>
    </source>
</evidence>
<feature type="binding site" evidence="11">
    <location>
        <position position="169"/>
    </location>
    <ligand>
        <name>S-adenosyl-L-methionine</name>
        <dbReference type="ChEBI" id="CHEBI:59789"/>
    </ligand>
</feature>
<evidence type="ECO:0000256" key="12">
    <source>
        <dbReference type="SAM" id="MobiDB-lite"/>
    </source>
</evidence>
<evidence type="ECO:0000256" key="10">
    <source>
        <dbReference type="ARBA" id="ARBA00060552"/>
    </source>
</evidence>
<dbReference type="OrthoDB" id="47276at2759"/>
<sequence>MENPTPSTAGEKRPAENAAEETSTEVRLPQKKYFRQRAHANVFSDHHLDYPVSPAHMDWSKNFPAHFAPKNGEPAEGAVAKDSGKKIEFADIGCGYGGLLVALSTVYPDTLMLGMEIRVKVEEYVNQKILALRQNHPGSYDNVSILRMNAMKFLPNFFEKHQLSKLFFLFPDPHFKKRKHKARIITPTLLSEYAYVLRPGGIIYTISDVKDLHLWMVKHLDAHPLFVKIPDEELLDDPAVEHVRTATEEGQKVERNKGDKYLACYRRITDED</sequence>
<feature type="region of interest" description="Disordered" evidence="12">
    <location>
        <begin position="1"/>
        <end position="28"/>
    </location>
</feature>
<dbReference type="InterPro" id="IPR029063">
    <property type="entry name" value="SAM-dependent_MTases_sf"/>
</dbReference>
<comment type="pathway">
    <text evidence="10 11">tRNA modification; N(7)-methylguanine-tRNA biosynthesis.</text>
</comment>
<dbReference type="EMBL" id="JAAAHY010000261">
    <property type="protein sequence ID" value="KAF9965364.1"/>
    <property type="molecule type" value="Genomic_DNA"/>
</dbReference>
<dbReference type="NCBIfam" id="TIGR00091">
    <property type="entry name" value="tRNA (guanosine(46)-N7)-methyltransferase TrmB"/>
    <property type="match status" value="1"/>
</dbReference>
<evidence type="ECO:0000256" key="6">
    <source>
        <dbReference type="ARBA" id="ARBA00022691"/>
    </source>
</evidence>
<dbReference type="SUPFAM" id="SSF53335">
    <property type="entry name" value="S-adenosyl-L-methionine-dependent methyltransferases"/>
    <property type="match status" value="1"/>
</dbReference>
<evidence type="ECO:0000256" key="5">
    <source>
        <dbReference type="ARBA" id="ARBA00022679"/>
    </source>
</evidence>